<name>A0ABV6Z5E2_UNCC1</name>
<dbReference type="InterPro" id="IPR012338">
    <property type="entry name" value="Beta-lactam/transpept-like"/>
</dbReference>
<organism evidence="4 5">
    <name type="scientific">candidate division CSSED10-310 bacterium</name>
    <dbReference type="NCBI Taxonomy" id="2855610"/>
    <lineage>
        <taxon>Bacteria</taxon>
        <taxon>Bacteria division CSSED10-310</taxon>
    </lineage>
</organism>
<feature type="transmembrane region" description="Helical" evidence="2">
    <location>
        <begin position="42"/>
        <end position="63"/>
    </location>
</feature>
<dbReference type="EC" id="3.-.-.-" evidence="4"/>
<dbReference type="Gene3D" id="3.40.710.10">
    <property type="entry name" value="DD-peptidase/beta-lactamase superfamily"/>
    <property type="match status" value="1"/>
</dbReference>
<feature type="domain" description="Beta-lactamase-related" evidence="3">
    <location>
        <begin position="96"/>
        <end position="432"/>
    </location>
</feature>
<dbReference type="InterPro" id="IPR001466">
    <property type="entry name" value="Beta-lactam-related"/>
</dbReference>
<keyword evidence="5" id="KW-1185">Reference proteome</keyword>
<protein>
    <submittedName>
        <fullName evidence="4">Serine hydrolase domain-containing protein</fullName>
        <ecNumber evidence="4">3.-.-.-</ecNumber>
    </submittedName>
</protein>
<dbReference type="SUPFAM" id="SSF56601">
    <property type="entry name" value="beta-lactamase/transpeptidase-like"/>
    <property type="match status" value="1"/>
</dbReference>
<evidence type="ECO:0000313" key="4">
    <source>
        <dbReference type="EMBL" id="MFC1853673.1"/>
    </source>
</evidence>
<sequence>MTAKKNKWPLFLDRVSTHSEFDFLKDVSVAYPERRDRMSRQVIEHFSTALIILFLSLFCLIFLTCSTSNDEDPDPYSTPTTTPTSMATPTPESSDLDQFIIENMAVAHLPGLAAGIIKHNTVVWAQGYGWAHIENEMPVSVDTLFMLASVSKTVTLTAVMQIWEDGLFSLDEDVNLSLSFPVHNPHYPDQDITFRQLLTHTSSIKDNWDVLLSVYTMGDSPLSLEYFMENYFSPSGEFYDSTKNFYSFQPGEHHSYCNQAVTLAGYLVEVITSTSFEENCQNRIFDPLGMATTSWHLADLDLTQVAMPYGYNNTTGFEPYGYFCYPDFPAGGLRTSVMELARFLIMFINFGEYQGVRILQRETVELIRTRQVPDLHPNQALIWFYNERDGLTYLGHGGSDFGVNTMIRFRPADGVGVIVLSNGDLAGPEASKAFNAIIYRLFDEASNY</sequence>
<keyword evidence="2" id="KW-0472">Membrane</keyword>
<dbReference type="PANTHER" id="PTHR46825">
    <property type="entry name" value="D-ALANYL-D-ALANINE-CARBOXYPEPTIDASE/ENDOPEPTIDASE AMPH"/>
    <property type="match status" value="1"/>
</dbReference>
<keyword evidence="4" id="KW-0378">Hydrolase</keyword>
<gene>
    <name evidence="4" type="ORF">ACFL27_26110</name>
</gene>
<dbReference type="EMBL" id="JBHPBY010000569">
    <property type="protein sequence ID" value="MFC1853673.1"/>
    <property type="molecule type" value="Genomic_DNA"/>
</dbReference>
<dbReference type="Proteomes" id="UP001594351">
    <property type="component" value="Unassembled WGS sequence"/>
</dbReference>
<evidence type="ECO:0000256" key="1">
    <source>
        <dbReference type="SAM" id="MobiDB-lite"/>
    </source>
</evidence>
<dbReference type="Pfam" id="PF00144">
    <property type="entry name" value="Beta-lactamase"/>
    <property type="match status" value="1"/>
</dbReference>
<dbReference type="GO" id="GO:0016787">
    <property type="term" value="F:hydrolase activity"/>
    <property type="evidence" value="ECO:0007669"/>
    <property type="project" value="UniProtKB-KW"/>
</dbReference>
<accession>A0ABV6Z5E2</accession>
<feature type="region of interest" description="Disordered" evidence="1">
    <location>
        <begin position="70"/>
        <end position="92"/>
    </location>
</feature>
<dbReference type="PANTHER" id="PTHR46825:SF9">
    <property type="entry name" value="BETA-LACTAMASE-RELATED DOMAIN-CONTAINING PROTEIN"/>
    <property type="match status" value="1"/>
</dbReference>
<evidence type="ECO:0000259" key="3">
    <source>
        <dbReference type="Pfam" id="PF00144"/>
    </source>
</evidence>
<feature type="compositionally biased region" description="Low complexity" evidence="1">
    <location>
        <begin position="75"/>
        <end position="92"/>
    </location>
</feature>
<keyword evidence="2" id="KW-1133">Transmembrane helix</keyword>
<evidence type="ECO:0000313" key="5">
    <source>
        <dbReference type="Proteomes" id="UP001594351"/>
    </source>
</evidence>
<reference evidence="4 5" key="1">
    <citation type="submission" date="2024-09" db="EMBL/GenBank/DDBJ databases">
        <title>Laminarin stimulates single cell rates of sulfate reduction while oxygen inhibits transcriptomic activity in coastal marine sediment.</title>
        <authorList>
            <person name="Lindsay M."/>
            <person name="Orcutt B."/>
            <person name="Emerson D."/>
            <person name="Stepanauskas R."/>
            <person name="D'Angelo T."/>
        </authorList>
    </citation>
    <scope>NUCLEOTIDE SEQUENCE [LARGE SCALE GENOMIC DNA]</scope>
    <source>
        <strain evidence="4">SAG AM-311-K15</strain>
    </source>
</reference>
<proteinExistence type="predicted"/>
<dbReference type="InterPro" id="IPR050491">
    <property type="entry name" value="AmpC-like"/>
</dbReference>
<evidence type="ECO:0000256" key="2">
    <source>
        <dbReference type="SAM" id="Phobius"/>
    </source>
</evidence>
<comment type="caution">
    <text evidence="4">The sequence shown here is derived from an EMBL/GenBank/DDBJ whole genome shotgun (WGS) entry which is preliminary data.</text>
</comment>
<keyword evidence="2" id="KW-0812">Transmembrane</keyword>